<accession>A0ABZ3IQK0</accession>
<dbReference type="NCBIfam" id="NF003657">
    <property type="entry name" value="PRK05289.1"/>
    <property type="match status" value="1"/>
</dbReference>
<dbReference type="SUPFAM" id="SSF51161">
    <property type="entry name" value="Trimeric LpxA-like enzymes"/>
    <property type="match status" value="1"/>
</dbReference>
<evidence type="ECO:0000256" key="3">
    <source>
        <dbReference type="ARBA" id="ARBA00022679"/>
    </source>
</evidence>
<dbReference type="Pfam" id="PF00132">
    <property type="entry name" value="Hexapep"/>
    <property type="match status" value="1"/>
</dbReference>
<dbReference type="InterPro" id="IPR029098">
    <property type="entry name" value="Acetyltransf_C"/>
</dbReference>
<dbReference type="Proteomes" id="UP000216752">
    <property type="component" value="Chromosome"/>
</dbReference>
<keyword evidence="1" id="KW-0444">Lipid biosynthesis</keyword>
<gene>
    <name evidence="7" type="primary">lpxA_1</name>
    <name evidence="7" type="ORF">SPSIL_039520</name>
</gene>
<dbReference type="EMBL" id="CP155573">
    <property type="protein sequence ID" value="XFO67733.1"/>
    <property type="molecule type" value="Genomic_DNA"/>
</dbReference>
<dbReference type="EC" id="2.3.1.129" evidence="7"/>
<evidence type="ECO:0000313" key="8">
    <source>
        <dbReference type="Proteomes" id="UP000216752"/>
    </source>
</evidence>
<keyword evidence="3 7" id="KW-0808">Transferase</keyword>
<dbReference type="PANTHER" id="PTHR43480">
    <property type="entry name" value="ACYL-[ACYL-CARRIER-PROTEIN]--UDP-N-ACETYLGLUCOSAMINE O-ACYLTRANSFERASE"/>
    <property type="match status" value="1"/>
</dbReference>
<sequence length="275" mass="29974">MEETFPFPKERETEILLTGATCGKNVEIGHGAVIGKNVIIGEGTKIGAYATINGWTTIGNNCIIHPHVSIASEPHKNKHGEKGSVIIGNNTQIREFVTINGSIGTDSKTQIGSHCLLSAYSHIDPNCIVGNYVVMSNAVNLAAHVEVEDRAVIGGLTIIHQFTKIGKNAMVGGASKVIQDVPPFTMVNGNPAKAFGINSIGMKRVGINENKRRTLKNAYKILYLSGLGYSRALEVMEEQLILCEELEYFMNFLRGNRREICRVAHKSKTSLKQVN</sequence>
<dbReference type="PIRSF" id="PIRSF000456">
    <property type="entry name" value="UDP-GlcNAc_acltr"/>
    <property type="match status" value="1"/>
</dbReference>
<dbReference type="GO" id="GO:0008780">
    <property type="term" value="F:acyl-[acyl-carrier-protein]-UDP-N-acetylglucosamine O-acyltransferase activity"/>
    <property type="evidence" value="ECO:0007669"/>
    <property type="project" value="UniProtKB-EC"/>
</dbReference>
<evidence type="ECO:0000256" key="4">
    <source>
        <dbReference type="ARBA" id="ARBA00023098"/>
    </source>
</evidence>
<dbReference type="Gene3D" id="2.160.10.10">
    <property type="entry name" value="Hexapeptide repeat proteins"/>
    <property type="match status" value="1"/>
</dbReference>
<protein>
    <submittedName>
        <fullName evidence="7">Acyl-[acyl-carrier-protein]--UDP-N-acetylglucosamine O-acyltransferase</fullName>
        <ecNumber evidence="7">2.3.1.129</ecNumber>
    </submittedName>
</protein>
<dbReference type="NCBIfam" id="TIGR01852">
    <property type="entry name" value="lipid_A_lpxA"/>
    <property type="match status" value="1"/>
</dbReference>
<dbReference type="InterPro" id="IPR010137">
    <property type="entry name" value="Lipid_A_LpxA"/>
</dbReference>
<organism evidence="7 8">
    <name type="scientific">Sporomusa silvacetica DSM 10669</name>
    <dbReference type="NCBI Taxonomy" id="1123289"/>
    <lineage>
        <taxon>Bacteria</taxon>
        <taxon>Bacillati</taxon>
        <taxon>Bacillota</taxon>
        <taxon>Negativicutes</taxon>
        <taxon>Selenomonadales</taxon>
        <taxon>Sporomusaceae</taxon>
        <taxon>Sporomusa</taxon>
    </lineage>
</organism>
<name>A0ABZ3IQK0_9FIRM</name>
<reference evidence="7" key="1">
    <citation type="submission" date="2024-05" db="EMBL/GenBank/DDBJ databases">
        <title>Isolation and characterization of Sporomusa carbonis sp. nov., a carboxydotrophic hydrogenogen in the genus of Sporomusa isolated from a charcoal burning pile.</title>
        <authorList>
            <person name="Boeer T."/>
            <person name="Rosenbaum F."/>
            <person name="Eysell L."/>
            <person name="Mueller V."/>
            <person name="Daniel R."/>
            <person name="Poehlein A."/>
        </authorList>
    </citation>
    <scope>NUCLEOTIDE SEQUENCE [LARGE SCALE GENOMIC DNA]</scope>
    <source>
        <strain evidence="7">DSM 10669</strain>
    </source>
</reference>
<evidence type="ECO:0000256" key="5">
    <source>
        <dbReference type="ARBA" id="ARBA00023315"/>
    </source>
</evidence>
<evidence type="ECO:0000259" key="6">
    <source>
        <dbReference type="Pfam" id="PF13720"/>
    </source>
</evidence>
<dbReference type="Gene3D" id="1.20.1180.10">
    <property type="entry name" value="Udp N-acetylglucosamine O-acyltransferase, C-terminal domain"/>
    <property type="match status" value="1"/>
</dbReference>
<dbReference type="InterPro" id="IPR001451">
    <property type="entry name" value="Hexapep"/>
</dbReference>
<dbReference type="InterPro" id="IPR011004">
    <property type="entry name" value="Trimer_LpxA-like_sf"/>
</dbReference>
<proteinExistence type="predicted"/>
<keyword evidence="8" id="KW-1185">Reference proteome</keyword>
<dbReference type="Pfam" id="PF13720">
    <property type="entry name" value="Acetyltransf_11"/>
    <property type="match status" value="1"/>
</dbReference>
<keyword evidence="5 7" id="KW-0012">Acyltransferase</keyword>
<keyword evidence="2" id="KW-0441">Lipid A biosynthesis</keyword>
<keyword evidence="4" id="KW-0443">Lipid metabolism</keyword>
<dbReference type="RefSeq" id="WP_094607369.1">
    <property type="nucleotide sequence ID" value="NZ_CP155573.1"/>
</dbReference>
<dbReference type="InterPro" id="IPR037157">
    <property type="entry name" value="Acetyltransf_C_sf"/>
</dbReference>
<evidence type="ECO:0000256" key="2">
    <source>
        <dbReference type="ARBA" id="ARBA00022556"/>
    </source>
</evidence>
<evidence type="ECO:0000313" key="7">
    <source>
        <dbReference type="EMBL" id="XFO67733.1"/>
    </source>
</evidence>
<evidence type="ECO:0000256" key="1">
    <source>
        <dbReference type="ARBA" id="ARBA00022516"/>
    </source>
</evidence>
<feature type="domain" description="UDP N-acetylglucosamine O-acyltransferase C-terminal" evidence="6">
    <location>
        <begin position="180"/>
        <end position="261"/>
    </location>
</feature>
<dbReference type="PANTHER" id="PTHR43480:SF1">
    <property type="entry name" value="ACYL-[ACYL-CARRIER-PROTEIN]--UDP-N-ACETYLGLUCOSAMINE O-ACYLTRANSFERASE, MITOCHONDRIAL-RELATED"/>
    <property type="match status" value="1"/>
</dbReference>